<name>A0AA97PHJ0_PYRO3</name>
<dbReference type="EMBL" id="JH793093">
    <property type="protein sequence ID" value="ELQ34748.1"/>
    <property type="molecule type" value="Genomic_DNA"/>
</dbReference>
<sequence>MLEIFEIERDQYSVDIQGLIPRDFSNCYSL</sequence>
<protein>
    <submittedName>
        <fullName evidence="1">Uncharacterized protein</fullName>
    </submittedName>
</protein>
<gene>
    <name evidence="1" type="ORF">OOU_Y34scaffold00745g22</name>
</gene>
<evidence type="ECO:0000313" key="1">
    <source>
        <dbReference type="EMBL" id="ELQ34748.1"/>
    </source>
</evidence>
<reference evidence="1" key="1">
    <citation type="journal article" date="2012" name="PLoS Genet.">
        <title>Comparative analysis of the genomes of two field isolates of the rice blast fungus Magnaporthe oryzae.</title>
        <authorList>
            <person name="Xue M."/>
            <person name="Yang J."/>
            <person name="Li Z."/>
            <person name="Hu S."/>
            <person name="Yao N."/>
            <person name="Dean R.A."/>
            <person name="Zhao W."/>
            <person name="Shen M."/>
            <person name="Zhang H."/>
            <person name="Li C."/>
            <person name="Liu L."/>
            <person name="Cao L."/>
            <person name="Xu X."/>
            <person name="Xing Y."/>
            <person name="Hsiang T."/>
            <person name="Zhang Z."/>
            <person name="Xu J.R."/>
            <person name="Peng Y.L."/>
        </authorList>
    </citation>
    <scope>NUCLEOTIDE SEQUENCE</scope>
    <source>
        <strain evidence="1">Y34</strain>
    </source>
</reference>
<dbReference type="AlphaFoldDB" id="A0AA97PHJ0"/>
<dbReference type="Proteomes" id="UP000011086">
    <property type="component" value="Unassembled WGS sequence"/>
</dbReference>
<organism evidence="1">
    <name type="scientific">Pyricularia oryzae (strain Y34)</name>
    <name type="common">Rice blast fungus</name>
    <name type="synonym">Magnaporthe oryzae</name>
    <dbReference type="NCBI Taxonomy" id="1143189"/>
    <lineage>
        <taxon>Eukaryota</taxon>
        <taxon>Fungi</taxon>
        <taxon>Dikarya</taxon>
        <taxon>Ascomycota</taxon>
        <taxon>Pezizomycotina</taxon>
        <taxon>Sordariomycetes</taxon>
        <taxon>Sordariomycetidae</taxon>
        <taxon>Magnaporthales</taxon>
        <taxon>Pyriculariaceae</taxon>
        <taxon>Pyricularia</taxon>
    </lineage>
</organism>
<proteinExistence type="predicted"/>
<accession>A0AA97PHJ0</accession>